<keyword evidence="2" id="KW-1185">Reference proteome</keyword>
<dbReference type="EMBL" id="JAEUGD010000067">
    <property type="protein sequence ID" value="MBL6449885.1"/>
    <property type="molecule type" value="Genomic_DNA"/>
</dbReference>
<dbReference type="AlphaFoldDB" id="A0A937KGW8"/>
<protein>
    <submittedName>
        <fullName evidence="1">T9SS type A sorting domain-containing protein</fullName>
    </submittedName>
</protein>
<evidence type="ECO:0000313" key="2">
    <source>
        <dbReference type="Proteomes" id="UP000614216"/>
    </source>
</evidence>
<sequence>MKLSEKNRISKHGTKSASISKVFCFTLLVGLIPNLVLAQDYYIERFDTQFDGATSDSDNSPWTTVQGSSGLLAVDASFEGLTAYSVGTEAVWSTGSITILGSTSISIDALEYDDAESSDYVRIYYRLDGGPEVLFGDFSGNFTSATASTTVFGSSVEIVVKFLNNNENHAIDNVIVQAATPTLLYSVSNGDWDDGSTWSGVGYGGAVCDCVPNETAQVNIGNGMTVNLRLDAFVNDVTIDNTGTLRYTNSNIALNMMSDGVFTVNSGGSVDENGQIDADLDFEGGVGTSQLVVNSGGTFDIDGLYMFGTNALNISGDGDINLSTSMNLRSSGSVTNDLTGTVTIGDEISFNASNATLINNGTVYITNDFALTAGNVSNTFNNTGRIDIGGDINLNDGDLTINNSGIINQYGNFTNIDTGSDFNNQGGSTWAWYYVGAYDTDVNTIFSVGGLFEYEGFGDQLVIPVNYNNLTIDGSGSKTLQSNTNVSGILYMAAGYISLGNFNLTLGNSASVQNGSSSSFILTDGSGVLVQKNLGLGGKTGSVAFPVGLSTTSYTPVALTNVGVADNFSIRICSGIYEEGGCSSGTAATEQVLDRTWFISEAVAGGSDVTISFGWSSSNELTGFNRSDINIIHHDGLMWGVIGSTSASGADPYSASVSGVNSFSPFGIEGGNSPLPVELIHFEAELINDKVKLAWETASELNNDFFTIEKSTDLKNFGEVDVIPGKGTTNENSKYLTFDHYPIAGVSYYRLKQTDFDGTTSYSRLVQINYNGGEHRLLTLYPVPSDGHGITLAMTNASEIKEIPLRITDIQGRTVYQNIVSGHSSPIRLDFNKKLSRGVYLLKIDLPKPISKYFVVE</sequence>
<accession>A0A937KGW8</accession>
<dbReference type="Proteomes" id="UP000614216">
    <property type="component" value="Unassembled WGS sequence"/>
</dbReference>
<reference evidence="1" key="1">
    <citation type="submission" date="2021-01" db="EMBL/GenBank/DDBJ databases">
        <title>Fulvivirga kasyanovii gen. nov., sp nov., a novel member of the phylum Bacteroidetes isolated from seawater in a mussel farm.</title>
        <authorList>
            <person name="Zhao L.-H."/>
            <person name="Wang Z.-J."/>
        </authorList>
    </citation>
    <scope>NUCLEOTIDE SEQUENCE</scope>
    <source>
        <strain evidence="1">29W222</strain>
    </source>
</reference>
<comment type="caution">
    <text evidence="1">The sequence shown here is derived from an EMBL/GenBank/DDBJ whole genome shotgun (WGS) entry which is preliminary data.</text>
</comment>
<name>A0A937KGW8_9BACT</name>
<proteinExistence type="predicted"/>
<evidence type="ECO:0000313" key="1">
    <source>
        <dbReference type="EMBL" id="MBL6449885.1"/>
    </source>
</evidence>
<gene>
    <name evidence="1" type="ORF">JMN32_26470</name>
</gene>
<organism evidence="1 2">
    <name type="scientific">Fulvivirga marina</name>
    <dbReference type="NCBI Taxonomy" id="2494733"/>
    <lineage>
        <taxon>Bacteria</taxon>
        <taxon>Pseudomonadati</taxon>
        <taxon>Bacteroidota</taxon>
        <taxon>Cytophagia</taxon>
        <taxon>Cytophagales</taxon>
        <taxon>Fulvivirgaceae</taxon>
        <taxon>Fulvivirga</taxon>
    </lineage>
</organism>